<dbReference type="InterPro" id="IPR004113">
    <property type="entry name" value="FAD-bd_oxidored_4_C"/>
</dbReference>
<comment type="caution">
    <text evidence="9">The sequence shown here is derived from an EMBL/GenBank/DDBJ whole genome shotgun (WGS) entry which is preliminary data.</text>
</comment>
<dbReference type="InterPro" id="IPR004017">
    <property type="entry name" value="Cys_rich_dom"/>
</dbReference>
<evidence type="ECO:0000256" key="4">
    <source>
        <dbReference type="ARBA" id="ARBA00022827"/>
    </source>
</evidence>
<dbReference type="SUPFAM" id="SSF56176">
    <property type="entry name" value="FAD-binding/transporter-associated domain-like"/>
    <property type="match status" value="1"/>
</dbReference>
<accession>A0A921LC39</accession>
<gene>
    <name evidence="9" type="ORF">K8W02_05575</name>
</gene>
<evidence type="ECO:0000256" key="7">
    <source>
        <dbReference type="ARBA" id="ARBA00038897"/>
    </source>
</evidence>
<evidence type="ECO:0000256" key="1">
    <source>
        <dbReference type="ARBA" id="ARBA00001974"/>
    </source>
</evidence>
<evidence type="ECO:0000313" key="10">
    <source>
        <dbReference type="Proteomes" id="UP000717835"/>
    </source>
</evidence>
<evidence type="ECO:0000313" key="9">
    <source>
        <dbReference type="EMBL" id="HJF91838.1"/>
    </source>
</evidence>
<keyword evidence="6" id="KW-0560">Oxidoreductase</keyword>
<feature type="domain" description="FAD-binding PCMH-type" evidence="8">
    <location>
        <begin position="38"/>
        <end position="266"/>
    </location>
</feature>
<dbReference type="InterPro" id="IPR036318">
    <property type="entry name" value="FAD-bd_PCMH-like_sf"/>
</dbReference>
<dbReference type="RefSeq" id="WP_276827247.1">
    <property type="nucleotide sequence ID" value="NZ_DYVX01000047.1"/>
</dbReference>
<dbReference type="Pfam" id="PF02754">
    <property type="entry name" value="CCG"/>
    <property type="match status" value="2"/>
</dbReference>
<comment type="cofactor">
    <cofactor evidence="1">
        <name>FAD</name>
        <dbReference type="ChEBI" id="CHEBI:57692"/>
    </cofactor>
</comment>
<sequence>MKEPYLSFLHEASRFIPQDRIYTDELRRLAWGTDAGFYRLIPQIIIRSENENEVAELLRLADKLNLPVTFRAAGTSLSGQAISDSILIVAGKHWEQYSISPDGSQITLQPGIVGQRVNQLLAPYGRKFAPDPASVKSAMVGGIVMNNASGMNCGTHANSDRVMLSARIVLADGTVLDTGDPVSRASFEVTHRDFIRTICHLRDSIHANEHLRERIRYKYAIKNVTGLNLLPLITFDDPFDIIAHLMVGSEGTLAFLSQVTMRTEYDYPCKASAMVYFTDIREACRAVVAMKKLKGTEDEWIVKGAELLDYKSLSSVNDPVYHKYKKGEAADPSGLTAVLTETKARTPEELKANIATIEQTLSAFRTYIPVHFTDNPAEYGQFWAIRSGIFPSVGGTRQPGTTCLIEDVAFHIEDLPEATADLQQLIARHGYDDACIYGHALEGNYHFIVNQSFATQAEVDRYAALMEDVKTLVVDKYDGSLKAEHGTGRNMAPYVRYEWGDEAFEVMKAVKHLFDPKGLLNPGVIFNDDPKCHLKHFKPLPMMATSYNQQAASDEQAARSLSLISKVDRCIECGFCEVNCLSCGFTLSSRQRIVIQRELARLRQEGDNPERLALLEKQYRYLGNQTCAGDGLCSMSCPMGINTGDLTHLVRQHLLPPDSQGYKLGNYAARHFAGIKNTLRPVLTLADTAHAVLGTAAMSKLTRGMHNLLGIPQWTPAMPKAYKMKHEERKMENSQKAEENKASLKVVYFPSCINQTMGLARKSPVEQALVNKMVALLHKAGYEVIFPQNMEKLCCGTIWESKGMMDIADRKTRELEEALWEASRQGRYPVLCDQSPCLHRMRETIHRMKLYEPAEFIYTFLRPRLVFKPIDRPVALHITCSMRKMGLADTLVALARLCSTQVFVPEEVGCCGFAGDRGFTHPELNAYALRKLRPQIEERNIQIGYSNSRTCEIGLTTNSGIPYVSIAYLVDECTVPLTQS</sequence>
<dbReference type="FunFam" id="1.10.45.10:FF:000001">
    <property type="entry name" value="D-lactate dehydrogenase mitochondrial"/>
    <property type="match status" value="1"/>
</dbReference>
<dbReference type="InterPro" id="IPR006094">
    <property type="entry name" value="Oxid_FAD_bind_N"/>
</dbReference>
<dbReference type="GO" id="GO:0008720">
    <property type="term" value="F:D-lactate dehydrogenase (NAD+) activity"/>
    <property type="evidence" value="ECO:0007669"/>
    <property type="project" value="TreeGrafter"/>
</dbReference>
<keyword evidence="4" id="KW-0274">FAD</keyword>
<dbReference type="GO" id="GO:0071949">
    <property type="term" value="F:FAD binding"/>
    <property type="evidence" value="ECO:0007669"/>
    <property type="project" value="InterPro"/>
</dbReference>
<dbReference type="PANTHER" id="PTHR11748">
    <property type="entry name" value="D-LACTATE DEHYDROGENASE"/>
    <property type="match status" value="1"/>
</dbReference>
<reference evidence="9" key="1">
    <citation type="journal article" date="2021" name="PeerJ">
        <title>Extensive microbial diversity within the chicken gut microbiome revealed by metagenomics and culture.</title>
        <authorList>
            <person name="Gilroy R."/>
            <person name="Ravi A."/>
            <person name="Getino M."/>
            <person name="Pursley I."/>
            <person name="Horton D.L."/>
            <person name="Alikhan N.F."/>
            <person name="Baker D."/>
            <person name="Gharbi K."/>
            <person name="Hall N."/>
            <person name="Watson M."/>
            <person name="Adriaenssens E.M."/>
            <person name="Foster-Nyarko E."/>
            <person name="Jarju S."/>
            <person name="Secka A."/>
            <person name="Antonio M."/>
            <person name="Oren A."/>
            <person name="Chaudhuri R.R."/>
            <person name="La Ragione R."/>
            <person name="Hildebrand F."/>
            <person name="Pallen M.J."/>
        </authorList>
    </citation>
    <scope>NUCLEOTIDE SEQUENCE</scope>
    <source>
        <strain evidence="9">CHK55-1828</strain>
    </source>
</reference>
<dbReference type="InterPro" id="IPR009051">
    <property type="entry name" value="Helical_ferredxn"/>
</dbReference>
<protein>
    <recommendedName>
        <fullName evidence="7">D-lactate dehydrogenase (cytochrome)</fullName>
        <ecNumber evidence="7">1.1.2.4</ecNumber>
    </recommendedName>
</protein>
<keyword evidence="5" id="KW-0809">Transit peptide</keyword>
<dbReference type="InterPro" id="IPR016169">
    <property type="entry name" value="FAD-bd_PCMH_sub2"/>
</dbReference>
<dbReference type="EMBL" id="DYVX01000047">
    <property type="protein sequence ID" value="HJF91838.1"/>
    <property type="molecule type" value="Genomic_DNA"/>
</dbReference>
<dbReference type="Gene3D" id="3.30.465.10">
    <property type="match status" value="1"/>
</dbReference>
<evidence type="ECO:0000256" key="5">
    <source>
        <dbReference type="ARBA" id="ARBA00022946"/>
    </source>
</evidence>
<evidence type="ECO:0000259" key="8">
    <source>
        <dbReference type="PROSITE" id="PS51387"/>
    </source>
</evidence>
<dbReference type="GO" id="GO:1903457">
    <property type="term" value="P:lactate catabolic process"/>
    <property type="evidence" value="ECO:0007669"/>
    <property type="project" value="TreeGrafter"/>
</dbReference>
<dbReference type="GO" id="GO:0004458">
    <property type="term" value="F:D-lactate dehydrogenase (cytochrome) activity"/>
    <property type="evidence" value="ECO:0007669"/>
    <property type="project" value="UniProtKB-EC"/>
</dbReference>
<dbReference type="Gene3D" id="1.10.45.10">
    <property type="entry name" value="Vanillyl-alcohol Oxidase, Chain A, domain 4"/>
    <property type="match status" value="1"/>
</dbReference>
<evidence type="ECO:0000256" key="2">
    <source>
        <dbReference type="ARBA" id="ARBA00008000"/>
    </source>
</evidence>
<dbReference type="GO" id="GO:0051536">
    <property type="term" value="F:iron-sulfur cluster binding"/>
    <property type="evidence" value="ECO:0007669"/>
    <property type="project" value="InterPro"/>
</dbReference>
<name>A0A921LC39_9BACT</name>
<dbReference type="Pfam" id="PF02913">
    <property type="entry name" value="FAD-oxidase_C"/>
    <property type="match status" value="1"/>
</dbReference>
<dbReference type="PANTHER" id="PTHR11748:SF111">
    <property type="entry name" value="D-LACTATE DEHYDROGENASE, MITOCHONDRIAL-RELATED"/>
    <property type="match status" value="1"/>
</dbReference>
<dbReference type="InterPro" id="IPR016164">
    <property type="entry name" value="FAD-linked_Oxase-like_C"/>
</dbReference>
<dbReference type="SUPFAM" id="SSF55103">
    <property type="entry name" value="FAD-linked oxidases, C-terminal domain"/>
    <property type="match status" value="1"/>
</dbReference>
<dbReference type="SUPFAM" id="SSF46548">
    <property type="entry name" value="alpha-helical ferredoxin"/>
    <property type="match status" value="1"/>
</dbReference>
<dbReference type="Proteomes" id="UP000717835">
    <property type="component" value="Unassembled WGS sequence"/>
</dbReference>
<dbReference type="InterPro" id="IPR016166">
    <property type="entry name" value="FAD-bd_PCMH"/>
</dbReference>
<dbReference type="Gene3D" id="1.10.1060.10">
    <property type="entry name" value="Alpha-helical ferredoxin"/>
    <property type="match status" value="1"/>
</dbReference>
<dbReference type="Pfam" id="PF01565">
    <property type="entry name" value="FAD_binding_4"/>
    <property type="match status" value="1"/>
</dbReference>
<reference evidence="9" key="2">
    <citation type="submission" date="2021-09" db="EMBL/GenBank/DDBJ databases">
        <authorList>
            <person name="Gilroy R."/>
        </authorList>
    </citation>
    <scope>NUCLEOTIDE SEQUENCE</scope>
    <source>
        <strain evidence="9">CHK55-1828</strain>
    </source>
</reference>
<organism evidence="9 10">
    <name type="scientific">Mediterranea massiliensis</name>
    <dbReference type="NCBI Taxonomy" id="1841865"/>
    <lineage>
        <taxon>Bacteria</taxon>
        <taxon>Pseudomonadati</taxon>
        <taxon>Bacteroidota</taxon>
        <taxon>Bacteroidia</taxon>
        <taxon>Bacteroidales</taxon>
        <taxon>Bacteroidaceae</taxon>
        <taxon>Mediterranea</taxon>
    </lineage>
</organism>
<dbReference type="PROSITE" id="PS51387">
    <property type="entry name" value="FAD_PCMH"/>
    <property type="match status" value="1"/>
</dbReference>
<evidence type="ECO:0000256" key="3">
    <source>
        <dbReference type="ARBA" id="ARBA00022630"/>
    </source>
</evidence>
<dbReference type="EC" id="1.1.2.4" evidence="7"/>
<dbReference type="AlphaFoldDB" id="A0A921LC39"/>
<comment type="similarity">
    <text evidence="2">Belongs to the FAD-binding oxidoreductase/transferase type 4 family.</text>
</comment>
<proteinExistence type="inferred from homology"/>
<dbReference type="InterPro" id="IPR016171">
    <property type="entry name" value="Vanillyl_alc_oxidase_C-sub2"/>
</dbReference>
<dbReference type="Gene3D" id="3.30.70.2740">
    <property type="match status" value="1"/>
</dbReference>
<keyword evidence="3" id="KW-0285">Flavoprotein</keyword>
<evidence type="ECO:0000256" key="6">
    <source>
        <dbReference type="ARBA" id="ARBA00023002"/>
    </source>
</evidence>